<dbReference type="Pfam" id="PF00135">
    <property type="entry name" value="COesterase"/>
    <property type="match status" value="1"/>
</dbReference>
<evidence type="ECO:0000313" key="6">
    <source>
        <dbReference type="Proteomes" id="UP001216139"/>
    </source>
</evidence>
<protein>
    <recommendedName>
        <fullName evidence="3">Carboxylic ester hydrolase</fullName>
        <ecNumber evidence="3">3.1.1.-</ecNumber>
    </recommendedName>
</protein>
<gene>
    <name evidence="5" type="ORF">PQO05_22120</name>
</gene>
<dbReference type="Gene3D" id="3.40.50.1820">
    <property type="entry name" value="alpha/beta hydrolase"/>
    <property type="match status" value="1"/>
</dbReference>
<organism evidence="5 6">
    <name type="scientific">Mucilaginibacter jinjuensis</name>
    <dbReference type="NCBI Taxonomy" id="1176721"/>
    <lineage>
        <taxon>Bacteria</taxon>
        <taxon>Pseudomonadati</taxon>
        <taxon>Bacteroidota</taxon>
        <taxon>Sphingobacteriia</taxon>
        <taxon>Sphingobacteriales</taxon>
        <taxon>Sphingobacteriaceae</taxon>
        <taxon>Mucilaginibacter</taxon>
    </lineage>
</organism>
<dbReference type="RefSeq" id="WP_273629626.1">
    <property type="nucleotide sequence ID" value="NZ_CP117167.1"/>
</dbReference>
<feature type="signal peptide" evidence="3">
    <location>
        <begin position="1"/>
        <end position="25"/>
    </location>
</feature>
<evidence type="ECO:0000256" key="2">
    <source>
        <dbReference type="ARBA" id="ARBA00022801"/>
    </source>
</evidence>
<evidence type="ECO:0000256" key="1">
    <source>
        <dbReference type="ARBA" id="ARBA00005964"/>
    </source>
</evidence>
<name>A0ABY7T574_9SPHI</name>
<evidence type="ECO:0000259" key="4">
    <source>
        <dbReference type="Pfam" id="PF00135"/>
    </source>
</evidence>
<dbReference type="InterPro" id="IPR019826">
    <property type="entry name" value="Carboxylesterase_B_AS"/>
</dbReference>
<evidence type="ECO:0000313" key="5">
    <source>
        <dbReference type="EMBL" id="WCT11439.1"/>
    </source>
</evidence>
<dbReference type="PANTHER" id="PTHR11559">
    <property type="entry name" value="CARBOXYLESTERASE"/>
    <property type="match status" value="1"/>
</dbReference>
<dbReference type="SUPFAM" id="SSF53474">
    <property type="entry name" value="alpha/beta-Hydrolases"/>
    <property type="match status" value="1"/>
</dbReference>
<keyword evidence="6" id="KW-1185">Reference proteome</keyword>
<dbReference type="InterPro" id="IPR029058">
    <property type="entry name" value="AB_hydrolase_fold"/>
</dbReference>
<keyword evidence="2 3" id="KW-0378">Hydrolase</keyword>
<accession>A0ABY7T574</accession>
<comment type="similarity">
    <text evidence="1 3">Belongs to the type-B carboxylesterase/lipase family.</text>
</comment>
<dbReference type="EMBL" id="CP117167">
    <property type="protein sequence ID" value="WCT11439.1"/>
    <property type="molecule type" value="Genomic_DNA"/>
</dbReference>
<dbReference type="InterPro" id="IPR002018">
    <property type="entry name" value="CarbesteraseB"/>
</dbReference>
<dbReference type="PROSITE" id="PS00122">
    <property type="entry name" value="CARBOXYLESTERASE_B_1"/>
    <property type="match status" value="1"/>
</dbReference>
<sequence length="502" mass="55268">MKFTSPHFTRIAGLFLLIIATAASAQNIVVKTTKGYIKGIQENQSIIFRGVPYAQPPVAELRFKAPQPHFAWKDTLLCEKFGNTAVQGGDGGKVRGNEDCLSLNIYTPAIQPKTKMPVVVWVHGGSLTVGSGIGMNGHAFADRDSVIAVTINYRLGIFGFMYLGDVDKSLRTSGNNGLLDLMMALKWIKENINSFGGDPSRVTVMGESAGAKLTSTLLLTPQSKGLFSQLVLESGGVQCVRDSVTAKAIRQRVMNELHVSKASELLTLPAEQLMIAQAKVCKGAQGTNYFGPVDDGDIISGDPYQCIAKKTNKNIKLLIGTNKVESRLFMNMDKRLYTPDSTSLYDWFGNNYKYSLAAYQSEAKRIDPDSAAATVLTEYMYKMHSYRLADALAKAGNQLWIYRFDYNKDGKGATHADELPYVWYLPDAKHNDGFNTELAVQMHTAWVNFIKGDKPGKINYADWPPYQGVVRSIMVFDKISGPTTLKDVFNDPNHPSGSLVLN</sequence>
<proteinExistence type="inferred from homology"/>
<keyword evidence="3" id="KW-0732">Signal</keyword>
<evidence type="ECO:0000256" key="3">
    <source>
        <dbReference type="RuleBase" id="RU361235"/>
    </source>
</evidence>
<dbReference type="InterPro" id="IPR050309">
    <property type="entry name" value="Type-B_Carboxylest/Lipase"/>
</dbReference>
<reference evidence="5 6" key="1">
    <citation type="submission" date="2023-02" db="EMBL/GenBank/DDBJ databases">
        <title>Genome sequence of Mucilaginibacter jinjuensis strain KACC 16571.</title>
        <authorList>
            <person name="Kim S."/>
            <person name="Heo J."/>
            <person name="Kwon S.-W."/>
        </authorList>
    </citation>
    <scope>NUCLEOTIDE SEQUENCE [LARGE SCALE GENOMIC DNA]</scope>
    <source>
        <strain evidence="5 6">KACC 16571</strain>
    </source>
</reference>
<feature type="chain" id="PRO_5044990126" description="Carboxylic ester hydrolase" evidence="3">
    <location>
        <begin position="26"/>
        <end position="502"/>
    </location>
</feature>
<feature type="domain" description="Carboxylesterase type B" evidence="4">
    <location>
        <begin position="28"/>
        <end position="468"/>
    </location>
</feature>
<dbReference type="Proteomes" id="UP001216139">
    <property type="component" value="Chromosome"/>
</dbReference>
<dbReference type="EC" id="3.1.1.-" evidence="3"/>